<gene>
    <name evidence="12" type="ORF">BRM3_01875</name>
</gene>
<evidence type="ECO:0000256" key="8">
    <source>
        <dbReference type="ARBA" id="ARBA00025737"/>
    </source>
</evidence>
<sequence length="504" mass="52633">MADTHDEHRTSGEAAPAGASGGDPTGGGARPSGARAGAGGAKSRGEDEHGAARSRGIGRRGLFGAAGASLLAGGALGYGASRLTGGGASAKDELLEGTYPFRGDHQQGITTPAQDYLFTAAFDVTTDDLERLRSLMGDWCVAAQQMCAGELVGGEPLANPQAAPTDTGETWGYPPSSLTITVGVGPTLFTTADGVDRFGLAARSTGVLDEGMPRFANEALQAEQSDGDLVIQACADDAQVAVHAIRNLTRIGMGTVALRWTQVGQGRTSSTSTGQETPRNLFGFKDGTINVKAEDGAAELDSHLWVQEGDEGGDWLAGGTYLAIRKIRMRLESWDRLRLIEQEQITGRDKRYGAPLSVADPTSSDDEFTAPDYTARDGGAEAIPVDAHIRIVSPENNDGHRMLRRGYNYTEGSDSLGQIRAGLFFQAFVRDPRAGFYPILTRMTRSDAMTEYLQHVASGLFAILPGVGPSDTMFGQRLFGEKGSPLPGASDAGGASDTGGASGG</sequence>
<reference evidence="12" key="1">
    <citation type="submission" date="2022-10" db="EMBL/GenBank/DDBJ databases">
        <title>Whole-Genome Sequencing of Brachybacterium huguangmaarense BRM-3, Isolated from Betula schmidtii.</title>
        <authorList>
            <person name="Haam D."/>
        </authorList>
    </citation>
    <scope>NUCLEOTIDE SEQUENCE</scope>
    <source>
        <strain evidence="12">BRM-3</strain>
    </source>
</reference>
<dbReference type="Pfam" id="PF20628">
    <property type="entry name" value="Dyp_perox_C"/>
    <property type="match status" value="1"/>
</dbReference>
<dbReference type="PROSITE" id="PS51404">
    <property type="entry name" value="DYP_PEROXIDASE"/>
    <property type="match status" value="1"/>
</dbReference>
<dbReference type="SUPFAM" id="SSF54909">
    <property type="entry name" value="Dimeric alpha+beta barrel"/>
    <property type="match status" value="1"/>
</dbReference>
<evidence type="ECO:0000259" key="10">
    <source>
        <dbReference type="Pfam" id="PF04261"/>
    </source>
</evidence>
<keyword evidence="3" id="KW-0349">Heme</keyword>
<dbReference type="Pfam" id="PF04261">
    <property type="entry name" value="Dyp_perox_N"/>
    <property type="match status" value="1"/>
</dbReference>
<evidence type="ECO:0000256" key="3">
    <source>
        <dbReference type="ARBA" id="ARBA00022617"/>
    </source>
</evidence>
<protein>
    <submittedName>
        <fullName evidence="12">Dyp-type peroxidase</fullName>
    </submittedName>
</protein>
<dbReference type="PANTHER" id="PTHR30521">
    <property type="entry name" value="DEFERROCHELATASE/PEROXIDASE"/>
    <property type="match status" value="1"/>
</dbReference>
<evidence type="ECO:0000256" key="7">
    <source>
        <dbReference type="ARBA" id="ARBA00023004"/>
    </source>
</evidence>
<dbReference type="InterPro" id="IPR006314">
    <property type="entry name" value="Dyp_peroxidase"/>
</dbReference>
<accession>A0ABY6G3H8</accession>
<dbReference type="GO" id="GO:0004601">
    <property type="term" value="F:peroxidase activity"/>
    <property type="evidence" value="ECO:0007669"/>
    <property type="project" value="UniProtKB-KW"/>
</dbReference>
<keyword evidence="4" id="KW-0479">Metal-binding</keyword>
<keyword evidence="7" id="KW-0408">Iron</keyword>
<keyword evidence="6" id="KW-0560">Oxidoreductase</keyword>
<evidence type="ECO:0000313" key="12">
    <source>
        <dbReference type="EMBL" id="UYG17209.1"/>
    </source>
</evidence>
<dbReference type="PANTHER" id="PTHR30521:SF4">
    <property type="entry name" value="DEFERROCHELATASE"/>
    <property type="match status" value="1"/>
</dbReference>
<feature type="domain" description="Dyp-type peroxidase N-terminal" evidence="10">
    <location>
        <begin position="106"/>
        <end position="264"/>
    </location>
</feature>
<dbReference type="NCBIfam" id="TIGR01413">
    <property type="entry name" value="Dyp_perox_fam"/>
    <property type="match status" value="1"/>
</dbReference>
<keyword evidence="5" id="KW-0732">Signal</keyword>
<feature type="compositionally biased region" description="Low complexity" evidence="9">
    <location>
        <begin position="483"/>
        <end position="495"/>
    </location>
</feature>
<dbReference type="InterPro" id="IPR048327">
    <property type="entry name" value="Dyp_perox_N"/>
</dbReference>
<evidence type="ECO:0000256" key="1">
    <source>
        <dbReference type="ARBA" id="ARBA00001970"/>
    </source>
</evidence>
<organism evidence="12 13">
    <name type="scientific">Brachybacterium huguangmaarense</name>
    <dbReference type="NCBI Taxonomy" id="1652028"/>
    <lineage>
        <taxon>Bacteria</taxon>
        <taxon>Bacillati</taxon>
        <taxon>Actinomycetota</taxon>
        <taxon>Actinomycetes</taxon>
        <taxon>Micrococcales</taxon>
        <taxon>Dermabacteraceae</taxon>
        <taxon>Brachybacterium</taxon>
    </lineage>
</organism>
<name>A0ABY6G3H8_9MICO</name>
<keyword evidence="2 12" id="KW-0575">Peroxidase</keyword>
<evidence type="ECO:0000256" key="5">
    <source>
        <dbReference type="ARBA" id="ARBA00022729"/>
    </source>
</evidence>
<dbReference type="EMBL" id="CP107020">
    <property type="protein sequence ID" value="UYG17209.1"/>
    <property type="molecule type" value="Genomic_DNA"/>
</dbReference>
<feature type="region of interest" description="Disordered" evidence="9">
    <location>
        <begin position="478"/>
        <end position="504"/>
    </location>
</feature>
<feature type="compositionally biased region" description="Basic and acidic residues" evidence="9">
    <location>
        <begin position="1"/>
        <end position="11"/>
    </location>
</feature>
<evidence type="ECO:0000256" key="2">
    <source>
        <dbReference type="ARBA" id="ARBA00022559"/>
    </source>
</evidence>
<keyword evidence="13" id="KW-1185">Reference proteome</keyword>
<dbReference type="InterPro" id="IPR048328">
    <property type="entry name" value="Dyp_perox_C"/>
</dbReference>
<feature type="region of interest" description="Disordered" evidence="9">
    <location>
        <begin position="1"/>
        <end position="54"/>
    </location>
</feature>
<evidence type="ECO:0000256" key="9">
    <source>
        <dbReference type="SAM" id="MobiDB-lite"/>
    </source>
</evidence>
<dbReference type="Proteomes" id="UP001164305">
    <property type="component" value="Chromosome"/>
</dbReference>
<evidence type="ECO:0000256" key="6">
    <source>
        <dbReference type="ARBA" id="ARBA00023002"/>
    </source>
</evidence>
<comment type="similarity">
    <text evidence="8">Belongs to the DyP-type peroxidase family.</text>
</comment>
<dbReference type="RefSeq" id="WP_263594418.1">
    <property type="nucleotide sequence ID" value="NZ_CP107020.1"/>
</dbReference>
<evidence type="ECO:0000259" key="11">
    <source>
        <dbReference type="Pfam" id="PF20628"/>
    </source>
</evidence>
<feature type="compositionally biased region" description="Gly residues" evidence="9">
    <location>
        <begin position="19"/>
        <end position="42"/>
    </location>
</feature>
<comment type="cofactor">
    <cofactor evidence="1">
        <name>heme b</name>
        <dbReference type="ChEBI" id="CHEBI:60344"/>
    </cofactor>
</comment>
<dbReference type="InterPro" id="IPR011008">
    <property type="entry name" value="Dimeric_a/b-barrel"/>
</dbReference>
<feature type="domain" description="Dyp-type peroxidase C-terminal" evidence="11">
    <location>
        <begin position="277"/>
        <end position="467"/>
    </location>
</feature>
<evidence type="ECO:0000313" key="13">
    <source>
        <dbReference type="Proteomes" id="UP001164305"/>
    </source>
</evidence>
<proteinExistence type="inferred from homology"/>
<evidence type="ECO:0000256" key="4">
    <source>
        <dbReference type="ARBA" id="ARBA00022723"/>
    </source>
</evidence>